<sequence>MQVIDFGSNFVITAIAMYRSSSSTHEDLVALRSLQTNSESLGSVLGTLKADSSRLANRSSGNGNDGIIALANECSKALQRMLDTLEIVKPSKTGNIWKAMKSAVALKWNESSLSALQSQLNDFKHQISLNLLVSVRQYSQKSVTQQDEILRCLDQLTADTSASAREPIPSIDQSGFGSSIVQLLIRRLGQEDGEAERVRLRTAIISAMLSGDDDIETSSNILLTDGHRKNLETMFLATLHYESMADRELAISDAHEAIFHWIFNNSKHETAKWSSFTDWLESDEQVYWITGKTGSGKSTLMKFLTQPHQSRDAAESSRNLPMETRCTEYLQHWAGDQRLIMASFYFWAAGNAAQKSHKGLFKTLLSQLLRAFPKAIPFASPKQWGVLSLFNEVAREVPERELRNMFKRAMRHISSKAKVALFVDRLDEFEGDLEPLISTMNDVISYSSSVKLCTASRPWNEFQEAFRDLPSLRLQDLTRSDIQKYVEARFNENQKYMALRGRETGLTNDLVSSVVSKASGVFLWVKIVVSSLLAGLSQADRPSDLKRRLDDLPEDLEGLYERILDNIDPFYLKHATEYFTLMKTCPKPPPALLFSFADEENLLDLPGRLLASNFRKDGMDNLFDRVQDIATRLNSRCKGLLEVAEPIPKLVFRYLGPKIQYLHRTVRDFIDSPNTTRRLGRYLPDSYDPHLTLFYASIALDARCSPYTKRQPMIKDVMYHAGRASPNSTQELVRGLDHFCERLSTRYTNDESFLLGLRSLNGVYDAMSLEQLFLCLAIEHGVVGYINDKVDDGGSLLLSRDRLLEISFQKFSPAILRRPLWNFIKRGFKNPTTVSYSLLHIPFLHFSPLAADRQAEVVKALLKRGADPNQEFKFTYKGAGTVTTPWRLFIGEIICAFLSTSRSARKARLAALGEITRLMIDYGANVDPSNVEAAIKLLAAEPDRDYVLSRPAWSVHQAVYSALRRMKDDRASRKLEFDKEHQRYLGGGALKLNQDLPIERLPYRRGPLDRVLNRELSRRRSFIYVRD</sequence>
<gene>
    <name evidence="1" type="ORF">NCS57_00661700</name>
</gene>
<dbReference type="EMBL" id="CM046506">
    <property type="protein sequence ID" value="KAI8671853.1"/>
    <property type="molecule type" value="Genomic_DNA"/>
</dbReference>
<evidence type="ECO:0000313" key="2">
    <source>
        <dbReference type="Proteomes" id="UP001065298"/>
    </source>
</evidence>
<protein>
    <submittedName>
        <fullName evidence="1">Uncharacterized protein</fullName>
    </submittedName>
</protein>
<reference evidence="1" key="1">
    <citation type="submission" date="2022-06" db="EMBL/GenBank/DDBJ databases">
        <title>Fusarium solani species complex genomes reveal bases of compartmentalisation and animal pathogenesis.</title>
        <authorList>
            <person name="Tsai I.J."/>
        </authorList>
    </citation>
    <scope>NUCLEOTIDE SEQUENCE</scope>
    <source>
        <strain evidence="1">Fu6.1</strain>
    </source>
</reference>
<comment type="caution">
    <text evidence="1">The sequence shown here is derived from an EMBL/GenBank/DDBJ whole genome shotgun (WGS) entry which is preliminary data.</text>
</comment>
<keyword evidence="2" id="KW-1185">Reference proteome</keyword>
<proteinExistence type="predicted"/>
<name>A0ACC0R2I9_9HYPO</name>
<dbReference type="Proteomes" id="UP001065298">
    <property type="component" value="Chromosome 4"/>
</dbReference>
<organism evidence="1 2">
    <name type="scientific">Fusarium keratoplasticum</name>
    <dbReference type="NCBI Taxonomy" id="1328300"/>
    <lineage>
        <taxon>Eukaryota</taxon>
        <taxon>Fungi</taxon>
        <taxon>Dikarya</taxon>
        <taxon>Ascomycota</taxon>
        <taxon>Pezizomycotina</taxon>
        <taxon>Sordariomycetes</taxon>
        <taxon>Hypocreomycetidae</taxon>
        <taxon>Hypocreales</taxon>
        <taxon>Nectriaceae</taxon>
        <taxon>Fusarium</taxon>
        <taxon>Fusarium solani species complex</taxon>
    </lineage>
</organism>
<evidence type="ECO:0000313" key="1">
    <source>
        <dbReference type="EMBL" id="KAI8671853.1"/>
    </source>
</evidence>
<accession>A0ACC0R2I9</accession>